<dbReference type="AlphaFoldDB" id="A0A919C9E7"/>
<name>A0A919C9E7_9ACTN</name>
<evidence type="ECO:0000313" key="2">
    <source>
        <dbReference type="Proteomes" id="UP000638353"/>
    </source>
</evidence>
<organism evidence="1 2">
    <name type="scientific">Streptomyces finlayi</name>
    <dbReference type="NCBI Taxonomy" id="67296"/>
    <lineage>
        <taxon>Bacteria</taxon>
        <taxon>Bacillati</taxon>
        <taxon>Actinomycetota</taxon>
        <taxon>Actinomycetes</taxon>
        <taxon>Kitasatosporales</taxon>
        <taxon>Streptomycetaceae</taxon>
        <taxon>Streptomyces</taxon>
    </lineage>
</organism>
<dbReference type="EMBL" id="BMVC01000004">
    <property type="protein sequence ID" value="GHC90296.1"/>
    <property type="molecule type" value="Genomic_DNA"/>
</dbReference>
<sequence length="249" mass="28012">MICRVEADAGVGVGIDEAQAWEARLGWAFGLIADDPAERAAALRRLDRARANVQDALARYNEVWRSTLPGGGQEKWQDPAFRQAYGRYVEAGRHALPDALWNRPAGPVGSWQGLPYALLFLEWEARYPQEWTRHAKAWGTKQGLIRGLAVAGHDETVRAKLTDLVEIVVRRAYRCKDREYVRVARAVDSEDLRGRLESAARSDDPWARRHAGYVLRLLDRPEVPNTVHVWRSWLAARPGTGTGSLVQRG</sequence>
<reference evidence="1" key="2">
    <citation type="submission" date="2020-09" db="EMBL/GenBank/DDBJ databases">
        <authorList>
            <person name="Sun Q."/>
            <person name="Ohkuma M."/>
        </authorList>
    </citation>
    <scope>NUCLEOTIDE SEQUENCE</scope>
    <source>
        <strain evidence="1">JCM 4637</strain>
    </source>
</reference>
<reference evidence="1" key="1">
    <citation type="journal article" date="2014" name="Int. J. Syst. Evol. Microbiol.">
        <title>Complete genome sequence of Corynebacterium casei LMG S-19264T (=DSM 44701T), isolated from a smear-ripened cheese.</title>
        <authorList>
            <consortium name="US DOE Joint Genome Institute (JGI-PGF)"/>
            <person name="Walter F."/>
            <person name="Albersmeier A."/>
            <person name="Kalinowski J."/>
            <person name="Ruckert C."/>
        </authorList>
    </citation>
    <scope>NUCLEOTIDE SEQUENCE</scope>
    <source>
        <strain evidence="1">JCM 4637</strain>
    </source>
</reference>
<dbReference type="Proteomes" id="UP000638353">
    <property type="component" value="Unassembled WGS sequence"/>
</dbReference>
<protein>
    <submittedName>
        <fullName evidence="1">Uncharacterized protein</fullName>
    </submittedName>
</protein>
<proteinExistence type="predicted"/>
<comment type="caution">
    <text evidence="1">The sequence shown here is derived from an EMBL/GenBank/DDBJ whole genome shotgun (WGS) entry which is preliminary data.</text>
</comment>
<gene>
    <name evidence="1" type="ORF">GCM10010334_24180</name>
</gene>
<accession>A0A919C9E7</accession>
<evidence type="ECO:0000313" key="1">
    <source>
        <dbReference type="EMBL" id="GHC90296.1"/>
    </source>
</evidence>